<dbReference type="Proteomes" id="UP001595816">
    <property type="component" value="Unassembled WGS sequence"/>
</dbReference>
<protein>
    <submittedName>
        <fullName evidence="2">GNAT family N-acetyltransferase</fullName>
        <ecNumber evidence="2">2.3.-.-</ecNumber>
    </submittedName>
</protein>
<evidence type="ECO:0000313" key="2">
    <source>
        <dbReference type="EMBL" id="MFC4129405.1"/>
    </source>
</evidence>
<dbReference type="InterPro" id="IPR000182">
    <property type="entry name" value="GNAT_dom"/>
</dbReference>
<dbReference type="EC" id="2.3.-.-" evidence="2"/>
<name>A0ABV8LET1_9ACTN</name>
<dbReference type="EMBL" id="JBHSAY010000003">
    <property type="protein sequence ID" value="MFC4129405.1"/>
    <property type="molecule type" value="Genomic_DNA"/>
</dbReference>
<gene>
    <name evidence="2" type="ORF">ACFOZ4_02130</name>
</gene>
<accession>A0ABV8LET1</accession>
<evidence type="ECO:0000259" key="1">
    <source>
        <dbReference type="PROSITE" id="PS51186"/>
    </source>
</evidence>
<dbReference type="Pfam" id="PF13302">
    <property type="entry name" value="Acetyltransf_3"/>
    <property type="match status" value="1"/>
</dbReference>
<feature type="domain" description="N-acetyltransferase" evidence="1">
    <location>
        <begin position="11"/>
        <end position="187"/>
    </location>
</feature>
<reference evidence="3" key="1">
    <citation type="journal article" date="2019" name="Int. J. Syst. Evol. Microbiol.">
        <title>The Global Catalogue of Microorganisms (GCM) 10K type strain sequencing project: providing services to taxonomists for standard genome sequencing and annotation.</title>
        <authorList>
            <consortium name="The Broad Institute Genomics Platform"/>
            <consortium name="The Broad Institute Genome Sequencing Center for Infectious Disease"/>
            <person name="Wu L."/>
            <person name="Ma J."/>
        </authorList>
    </citation>
    <scope>NUCLEOTIDE SEQUENCE [LARGE SCALE GENOMIC DNA]</scope>
    <source>
        <strain evidence="3">CGMCC 4.7289</strain>
    </source>
</reference>
<evidence type="ECO:0000313" key="3">
    <source>
        <dbReference type="Proteomes" id="UP001595816"/>
    </source>
</evidence>
<keyword evidence="3" id="KW-1185">Reference proteome</keyword>
<dbReference type="GO" id="GO:0016746">
    <property type="term" value="F:acyltransferase activity"/>
    <property type="evidence" value="ECO:0007669"/>
    <property type="project" value="UniProtKB-KW"/>
</dbReference>
<dbReference type="InterPro" id="IPR016181">
    <property type="entry name" value="Acyl_CoA_acyltransferase"/>
</dbReference>
<comment type="caution">
    <text evidence="2">The sequence shown here is derived from an EMBL/GenBank/DDBJ whole genome shotgun (WGS) entry which is preliminary data.</text>
</comment>
<sequence length="212" mass="23376">MLVAHLPLYGLRVRTPDLELRLADLAELARLGDAAAAGIHDPDVLPFMHPWTQEPDVGRRVILGALAELGQWRPDDWSLGLVAFHDGEPIGRQILSAKEYAVTREVRTWSWMGRSFHGQGLGTQMRAAVLALAFDGLGALSACSAAFLDNHSSLRVSEKLGYQPDGVQVDAVRGRPTISRRLRLTRERWALHSRVPVEIEGLDPCLEMFGLG</sequence>
<organism evidence="2 3">
    <name type="scientific">Hamadaea flava</name>
    <dbReference type="NCBI Taxonomy" id="1742688"/>
    <lineage>
        <taxon>Bacteria</taxon>
        <taxon>Bacillati</taxon>
        <taxon>Actinomycetota</taxon>
        <taxon>Actinomycetes</taxon>
        <taxon>Micromonosporales</taxon>
        <taxon>Micromonosporaceae</taxon>
        <taxon>Hamadaea</taxon>
    </lineage>
</organism>
<dbReference type="SUPFAM" id="SSF55729">
    <property type="entry name" value="Acyl-CoA N-acyltransferases (Nat)"/>
    <property type="match status" value="1"/>
</dbReference>
<keyword evidence="2" id="KW-0012">Acyltransferase</keyword>
<keyword evidence="2" id="KW-0808">Transferase</keyword>
<dbReference type="RefSeq" id="WP_253759323.1">
    <property type="nucleotide sequence ID" value="NZ_JAMZDZ010000001.1"/>
</dbReference>
<dbReference type="Gene3D" id="3.40.630.30">
    <property type="match status" value="1"/>
</dbReference>
<proteinExistence type="predicted"/>
<dbReference type="PROSITE" id="PS51186">
    <property type="entry name" value="GNAT"/>
    <property type="match status" value="1"/>
</dbReference>